<evidence type="ECO:0000313" key="3">
    <source>
        <dbReference type="Proteomes" id="UP000719412"/>
    </source>
</evidence>
<reference evidence="2" key="2">
    <citation type="submission" date="2021-08" db="EMBL/GenBank/DDBJ databases">
        <authorList>
            <person name="Eriksson T."/>
        </authorList>
    </citation>
    <scope>NUCLEOTIDE SEQUENCE</scope>
    <source>
        <strain evidence="2">Stoneville</strain>
        <tissue evidence="2">Whole head</tissue>
    </source>
</reference>
<feature type="compositionally biased region" description="Basic residues" evidence="1">
    <location>
        <begin position="87"/>
        <end position="107"/>
    </location>
</feature>
<sequence length="569" mass="62510">MVFFRRRNVTLSVEFSAIFACRRRCVCVWCRSKRRDPGPPSQRNVKQEQLATGTTNTQHWFTARQLLQEVARRRWHVSLTAAARPSSCRRRERAGRSRTNRASRRLTVKSASGAPNPELPKRSLAKTTALGPSARGASRAMPDPASCDVAGQLSATAVRQQLGLNRRRTVAPAAPPSPPRCIRIAFGRRDGLAGAARGGGACGEEGATESAIRTLNLSRFAQILITLLPPKMSRNENVPKSKHSTISTNIDRFATYPDATTLHFFANLKYLPTWQTEQKPTARAPATTPIGTLSSSTPYTRASELMSPDNRPRWDDLPKSLTRRRKTLTEADSRPRPPPRSVGQNTTAAKRNGDSSADNEPVAKPSARSHFRRCVSRSRPNLQGKFAAVPAGPGEPELHHLDEVPLFPPERHQERRPRKSGALPEKRKAAADASGGIWLGAKLALLPAEPWKIARRGVRNGGGIFSVTKIRSKVFICLADNISAAIYVNLWHYVGTGEFRRCKICDEEQSHANKIGGRAATYGPKTGTGSHICIMSDRRKIRCECQQIDFIGTEPSAGERGGIAVVFPL</sequence>
<feature type="region of interest" description="Disordered" evidence="1">
    <location>
        <begin position="82"/>
        <end position="145"/>
    </location>
</feature>
<organism evidence="2 3">
    <name type="scientific">Tenebrio molitor</name>
    <name type="common">Yellow mealworm beetle</name>
    <dbReference type="NCBI Taxonomy" id="7067"/>
    <lineage>
        <taxon>Eukaryota</taxon>
        <taxon>Metazoa</taxon>
        <taxon>Ecdysozoa</taxon>
        <taxon>Arthropoda</taxon>
        <taxon>Hexapoda</taxon>
        <taxon>Insecta</taxon>
        <taxon>Pterygota</taxon>
        <taxon>Neoptera</taxon>
        <taxon>Endopterygota</taxon>
        <taxon>Coleoptera</taxon>
        <taxon>Polyphaga</taxon>
        <taxon>Cucujiformia</taxon>
        <taxon>Tenebrionidae</taxon>
        <taxon>Tenebrio</taxon>
    </lineage>
</organism>
<reference evidence="2" key="1">
    <citation type="journal article" date="2020" name="J Insects Food Feed">
        <title>The yellow mealworm (Tenebrio molitor) genome: a resource for the emerging insects as food and feed industry.</title>
        <authorList>
            <person name="Eriksson T."/>
            <person name="Andere A."/>
            <person name="Kelstrup H."/>
            <person name="Emery V."/>
            <person name="Picard C."/>
        </authorList>
    </citation>
    <scope>NUCLEOTIDE SEQUENCE</scope>
    <source>
        <strain evidence="2">Stoneville</strain>
        <tissue evidence="2">Whole head</tissue>
    </source>
</reference>
<feature type="compositionally biased region" description="Polar residues" evidence="1">
    <location>
        <begin position="41"/>
        <end position="53"/>
    </location>
</feature>
<feature type="region of interest" description="Disordered" evidence="1">
    <location>
        <begin position="34"/>
        <end position="53"/>
    </location>
</feature>
<feature type="compositionally biased region" description="Polar residues" evidence="1">
    <location>
        <begin position="289"/>
        <end position="300"/>
    </location>
</feature>
<dbReference type="EMBL" id="JABDTM020028742">
    <property type="protein sequence ID" value="KAH0808454.1"/>
    <property type="molecule type" value="Genomic_DNA"/>
</dbReference>
<dbReference type="AlphaFoldDB" id="A0A8J6H570"/>
<comment type="caution">
    <text evidence="2">The sequence shown here is derived from an EMBL/GenBank/DDBJ whole genome shotgun (WGS) entry which is preliminary data.</text>
</comment>
<dbReference type="Proteomes" id="UP000719412">
    <property type="component" value="Unassembled WGS sequence"/>
</dbReference>
<feature type="compositionally biased region" description="Basic residues" evidence="1">
    <location>
        <begin position="367"/>
        <end position="376"/>
    </location>
</feature>
<feature type="compositionally biased region" description="Basic and acidic residues" evidence="1">
    <location>
        <begin position="396"/>
        <end position="413"/>
    </location>
</feature>
<evidence type="ECO:0000256" key="1">
    <source>
        <dbReference type="SAM" id="MobiDB-lite"/>
    </source>
</evidence>
<proteinExistence type="predicted"/>
<evidence type="ECO:0000313" key="2">
    <source>
        <dbReference type="EMBL" id="KAH0808454.1"/>
    </source>
</evidence>
<accession>A0A8J6H570</accession>
<keyword evidence="3" id="KW-1185">Reference proteome</keyword>
<feature type="region of interest" description="Disordered" evidence="1">
    <location>
        <begin position="279"/>
        <end position="427"/>
    </location>
</feature>
<feature type="compositionally biased region" description="Polar residues" evidence="1">
    <location>
        <begin position="342"/>
        <end position="358"/>
    </location>
</feature>
<gene>
    <name evidence="2" type="ORF">GEV33_014338</name>
</gene>
<name>A0A8J6H570_TENMO</name>
<protein>
    <submittedName>
        <fullName evidence="2">Uncharacterized protein</fullName>
    </submittedName>
</protein>